<gene>
    <name evidence="2" type="ORF">Esi_0015_0185</name>
</gene>
<dbReference type="AlphaFoldDB" id="D8LFN8"/>
<dbReference type="InParanoid" id="D8LFN8"/>
<dbReference type="InterPro" id="IPR013543">
    <property type="entry name" value="Ca/CaM-dep_prot_kinase-assoc"/>
</dbReference>
<dbReference type="Pfam" id="PF08332">
    <property type="entry name" value="CaMKII_AD"/>
    <property type="match status" value="1"/>
</dbReference>
<proteinExistence type="predicted"/>
<dbReference type="EMBL" id="FN649760">
    <property type="protein sequence ID" value="CBN79958.1"/>
    <property type="molecule type" value="Genomic_DNA"/>
</dbReference>
<protein>
    <submittedName>
        <fullName evidence="2">Imm downregulated 3</fullName>
    </submittedName>
</protein>
<dbReference type="Gene3D" id="3.10.450.50">
    <property type="match status" value="1"/>
</dbReference>
<dbReference type="GO" id="GO:0004683">
    <property type="term" value="F:calcium/calmodulin-dependent protein kinase activity"/>
    <property type="evidence" value="ECO:0007669"/>
    <property type="project" value="InterPro"/>
</dbReference>
<organism evidence="2 3">
    <name type="scientific">Ectocarpus siliculosus</name>
    <name type="common">Brown alga</name>
    <name type="synonym">Conferva siliculosa</name>
    <dbReference type="NCBI Taxonomy" id="2880"/>
    <lineage>
        <taxon>Eukaryota</taxon>
        <taxon>Sar</taxon>
        <taxon>Stramenopiles</taxon>
        <taxon>Ochrophyta</taxon>
        <taxon>PX clade</taxon>
        <taxon>Phaeophyceae</taxon>
        <taxon>Ectocarpales</taxon>
        <taxon>Ectocarpaceae</taxon>
        <taxon>Ectocarpus</taxon>
    </lineage>
</organism>
<evidence type="ECO:0000313" key="3">
    <source>
        <dbReference type="Proteomes" id="UP000002630"/>
    </source>
</evidence>
<dbReference type="eggNOG" id="ENOG502S0Y2">
    <property type="taxonomic scope" value="Eukaryota"/>
</dbReference>
<feature type="domain" description="Calcium/calmodulin-dependent protein kinase II association-domain" evidence="1">
    <location>
        <begin position="99"/>
        <end position="206"/>
    </location>
</feature>
<dbReference type="Proteomes" id="UP000002630">
    <property type="component" value="Unassembled WGS sequence"/>
</dbReference>
<dbReference type="OrthoDB" id="39589at2759"/>
<name>D8LFN8_ECTSI</name>
<dbReference type="NCBIfam" id="TIGR02246">
    <property type="entry name" value="SgcJ/EcaC family oxidoreductase"/>
    <property type="match status" value="1"/>
</dbReference>
<dbReference type="GO" id="GO:0005516">
    <property type="term" value="F:calmodulin binding"/>
    <property type="evidence" value="ECO:0007669"/>
    <property type="project" value="InterPro"/>
</dbReference>
<sequence>MMNLGKVPAGRTASRLARVVGKSESGIQSSVRAAGSMHALLSTRSGLTVTQAATRLAAVKLPVRQMSGQADYAANYTADQKAVDAATRNWRDTVTSNTEDAPKKTAAIYADDALFWGTVSEEVRNTPAHVYDYFDFFARMPKLSMVAYDPAPPRIHGDFAIHAGAYTFAWAGADGAMTETRARFTFAYRRENGKWVMIEHHSSAMPTAPAGLKPAQH</sequence>
<keyword evidence="3" id="KW-1185">Reference proteome</keyword>
<dbReference type="InterPro" id="IPR032710">
    <property type="entry name" value="NTF2-like_dom_sf"/>
</dbReference>
<evidence type="ECO:0000313" key="2">
    <source>
        <dbReference type="EMBL" id="CBN79958.1"/>
    </source>
</evidence>
<accession>D8LFN8</accession>
<evidence type="ECO:0000259" key="1">
    <source>
        <dbReference type="Pfam" id="PF08332"/>
    </source>
</evidence>
<dbReference type="InterPro" id="IPR011944">
    <property type="entry name" value="Steroid_delta5-4_isomerase"/>
</dbReference>
<reference evidence="2 3" key="1">
    <citation type="journal article" date="2010" name="Nature">
        <title>The Ectocarpus genome and the independent evolution of multicellularity in brown algae.</title>
        <authorList>
            <person name="Cock J.M."/>
            <person name="Sterck L."/>
            <person name="Rouze P."/>
            <person name="Scornet D."/>
            <person name="Allen A.E."/>
            <person name="Amoutzias G."/>
            <person name="Anthouard V."/>
            <person name="Artiguenave F."/>
            <person name="Aury J.M."/>
            <person name="Badger J.H."/>
            <person name="Beszteri B."/>
            <person name="Billiau K."/>
            <person name="Bonnet E."/>
            <person name="Bothwell J.H."/>
            <person name="Bowler C."/>
            <person name="Boyen C."/>
            <person name="Brownlee C."/>
            <person name="Carrano C.J."/>
            <person name="Charrier B."/>
            <person name="Cho G.Y."/>
            <person name="Coelho S.M."/>
            <person name="Collen J."/>
            <person name="Corre E."/>
            <person name="Da Silva C."/>
            <person name="Delage L."/>
            <person name="Delaroque N."/>
            <person name="Dittami S.M."/>
            <person name="Doulbeau S."/>
            <person name="Elias M."/>
            <person name="Farnham G."/>
            <person name="Gachon C.M."/>
            <person name="Gschloessl B."/>
            <person name="Heesch S."/>
            <person name="Jabbari K."/>
            <person name="Jubin C."/>
            <person name="Kawai H."/>
            <person name="Kimura K."/>
            <person name="Kloareg B."/>
            <person name="Kupper F.C."/>
            <person name="Lang D."/>
            <person name="Le Bail A."/>
            <person name="Leblanc C."/>
            <person name="Lerouge P."/>
            <person name="Lohr M."/>
            <person name="Lopez P.J."/>
            <person name="Martens C."/>
            <person name="Maumus F."/>
            <person name="Michel G."/>
            <person name="Miranda-Saavedra D."/>
            <person name="Morales J."/>
            <person name="Moreau H."/>
            <person name="Motomura T."/>
            <person name="Nagasato C."/>
            <person name="Napoli C.A."/>
            <person name="Nelson D.R."/>
            <person name="Nyvall-Collen P."/>
            <person name="Peters A.F."/>
            <person name="Pommier C."/>
            <person name="Potin P."/>
            <person name="Poulain J."/>
            <person name="Quesneville H."/>
            <person name="Read B."/>
            <person name="Rensing S.A."/>
            <person name="Ritter A."/>
            <person name="Rousvoal S."/>
            <person name="Samanta M."/>
            <person name="Samson G."/>
            <person name="Schroeder D.C."/>
            <person name="Segurens B."/>
            <person name="Strittmatter M."/>
            <person name="Tonon T."/>
            <person name="Tregear J.W."/>
            <person name="Valentin K."/>
            <person name="von Dassow P."/>
            <person name="Yamagishi T."/>
            <person name="Van de Peer Y."/>
            <person name="Wincker P."/>
        </authorList>
    </citation>
    <scope>NUCLEOTIDE SEQUENCE [LARGE SCALE GENOMIC DNA]</scope>
    <source>
        <strain evidence="3">Ec32 / CCAP1310/4</strain>
    </source>
</reference>
<dbReference type="SUPFAM" id="SSF54427">
    <property type="entry name" value="NTF2-like"/>
    <property type="match status" value="1"/>
</dbReference>